<reference evidence="3 4" key="1">
    <citation type="submission" date="2019-08" db="EMBL/GenBank/DDBJ databases">
        <authorList>
            <person name="Seo Y.L."/>
        </authorList>
    </citation>
    <scope>NUCLEOTIDE SEQUENCE [LARGE SCALE GENOMIC DNA]</scope>
    <source>
        <strain evidence="3 4">MaA-C15</strain>
    </source>
</reference>
<reference evidence="3 4" key="2">
    <citation type="submission" date="2019-09" db="EMBL/GenBank/DDBJ databases">
        <title>Mesorhizobium sp. MaA-C15 isolated from Microcystis aeruginosa.</title>
        <authorList>
            <person name="Jeong S.E."/>
            <person name="Jin H.M."/>
            <person name="Jeon C.O."/>
        </authorList>
    </citation>
    <scope>NUCLEOTIDE SEQUENCE [LARGE SCALE GENOMIC DNA]</scope>
    <source>
        <strain evidence="3 4">MaA-C15</strain>
    </source>
</reference>
<evidence type="ECO:0000256" key="2">
    <source>
        <dbReference type="SAM" id="Phobius"/>
    </source>
</evidence>
<dbReference type="OrthoDB" id="7926359at2"/>
<comment type="caution">
    <text evidence="3">The sequence shown here is derived from an EMBL/GenBank/DDBJ whole genome shotgun (WGS) entry which is preliminary data.</text>
</comment>
<keyword evidence="2" id="KW-0472">Membrane</keyword>
<dbReference type="AlphaFoldDB" id="A0A5D4GQ88"/>
<name>A0A5D4GQ88_9HYPH</name>
<feature type="transmembrane region" description="Helical" evidence="2">
    <location>
        <begin position="205"/>
        <end position="226"/>
    </location>
</feature>
<dbReference type="Proteomes" id="UP000323258">
    <property type="component" value="Unassembled WGS sequence"/>
</dbReference>
<proteinExistence type="predicted"/>
<feature type="region of interest" description="Disordered" evidence="1">
    <location>
        <begin position="176"/>
        <end position="201"/>
    </location>
</feature>
<organism evidence="3 4">
    <name type="scientific">Neoaquamicrobium microcysteis</name>
    <dbReference type="NCBI Taxonomy" id="2682781"/>
    <lineage>
        <taxon>Bacteria</taxon>
        <taxon>Pseudomonadati</taxon>
        <taxon>Pseudomonadota</taxon>
        <taxon>Alphaproteobacteria</taxon>
        <taxon>Hyphomicrobiales</taxon>
        <taxon>Phyllobacteriaceae</taxon>
        <taxon>Neoaquamicrobium</taxon>
    </lineage>
</organism>
<dbReference type="RefSeq" id="WP_148916471.1">
    <property type="nucleotide sequence ID" value="NZ_VSZS01000067.1"/>
</dbReference>
<protein>
    <submittedName>
        <fullName evidence="3">Uncharacterized protein</fullName>
    </submittedName>
</protein>
<keyword evidence="2" id="KW-0812">Transmembrane</keyword>
<gene>
    <name evidence="3" type="ORF">FY036_19705</name>
</gene>
<dbReference type="EMBL" id="VSZS01000067">
    <property type="protein sequence ID" value="TYR30113.1"/>
    <property type="molecule type" value="Genomic_DNA"/>
</dbReference>
<keyword evidence="2" id="KW-1133">Transmembrane helix</keyword>
<evidence type="ECO:0000313" key="3">
    <source>
        <dbReference type="EMBL" id="TYR30113.1"/>
    </source>
</evidence>
<evidence type="ECO:0000256" key="1">
    <source>
        <dbReference type="SAM" id="MobiDB-lite"/>
    </source>
</evidence>
<sequence>MNLSNRFGFGRAKGMSLAGDEPAPADAIVLNGGAVKNRTETLTPEVTIRTLHHLRDKAEREAYNASLPVKRKGLLERLGLRRTKVADPFEEVKAPKVEPKPKKPKAKRKVSVAVAAEAKTPPAVVAPKVLAEAKKPVALAELKAPLALAELKAPLAPAKAAPVQLAELTAPAVPAKPREGAAKPKVAPAIPPRPAQKKKRDRSDFVVGGLGAVLGLTCALFPWYIFFNQEKFGVREFVFEGRGSMTAPSQVVFQPALAMKPISSGEVPKMQLDFFPTATVPAEEEQMRAVPASEQPFPSDLIGFRLVHVANGRAMIQDGDGLWVVQRGSRLPDASTVASIEQRDGHWVLVTTLDRVVELER</sequence>
<keyword evidence="4" id="KW-1185">Reference proteome</keyword>
<accession>A0A5D4GQ88</accession>
<evidence type="ECO:0000313" key="4">
    <source>
        <dbReference type="Proteomes" id="UP000323258"/>
    </source>
</evidence>